<proteinExistence type="predicted"/>
<keyword evidence="2" id="KW-1185">Reference proteome</keyword>
<sequence length="140" mass="14777">MPELRSAGQLSLGSGALDAADVKLLTLNHDVFSLCRRSKESYFEANELPTPGTGWDGRDQPLQGSEALFGLERAALETRACGLGQWGPIGATALPAFCIHGTDEELLVLAGCSANGRYLTLLELACLWVGLGPTRAGYLG</sequence>
<name>A0ACC1RZ36_9HYPO</name>
<accession>A0ACC1RZ36</accession>
<organism evidence="1 2">
    <name type="scientific">Fusarium decemcellulare</name>
    <dbReference type="NCBI Taxonomy" id="57161"/>
    <lineage>
        <taxon>Eukaryota</taxon>
        <taxon>Fungi</taxon>
        <taxon>Dikarya</taxon>
        <taxon>Ascomycota</taxon>
        <taxon>Pezizomycotina</taxon>
        <taxon>Sordariomycetes</taxon>
        <taxon>Hypocreomycetidae</taxon>
        <taxon>Hypocreales</taxon>
        <taxon>Nectriaceae</taxon>
        <taxon>Fusarium</taxon>
        <taxon>Fusarium decemcellulare species complex</taxon>
    </lineage>
</organism>
<evidence type="ECO:0000313" key="2">
    <source>
        <dbReference type="Proteomes" id="UP001148629"/>
    </source>
</evidence>
<reference evidence="1" key="1">
    <citation type="submission" date="2022-08" db="EMBL/GenBank/DDBJ databases">
        <title>Genome Sequence of Fusarium decemcellulare.</title>
        <authorList>
            <person name="Buettner E."/>
        </authorList>
    </citation>
    <scope>NUCLEOTIDE SEQUENCE</scope>
    <source>
        <strain evidence="1">Babe19</strain>
    </source>
</reference>
<evidence type="ECO:0000313" key="1">
    <source>
        <dbReference type="EMBL" id="KAJ3528667.1"/>
    </source>
</evidence>
<dbReference type="Proteomes" id="UP001148629">
    <property type="component" value="Unassembled WGS sequence"/>
</dbReference>
<gene>
    <name evidence="1" type="ORF">NM208_g10100</name>
</gene>
<protein>
    <submittedName>
        <fullName evidence="1">Uncharacterized protein</fullName>
    </submittedName>
</protein>
<comment type="caution">
    <text evidence="1">The sequence shown here is derived from an EMBL/GenBank/DDBJ whole genome shotgun (WGS) entry which is preliminary data.</text>
</comment>
<dbReference type="EMBL" id="JANRMS010001380">
    <property type="protein sequence ID" value="KAJ3528667.1"/>
    <property type="molecule type" value="Genomic_DNA"/>
</dbReference>